<proteinExistence type="inferred from homology"/>
<comment type="caution">
    <text evidence="3">The sequence shown here is derived from an EMBL/GenBank/DDBJ whole genome shotgun (WGS) entry which is preliminary data.</text>
</comment>
<dbReference type="Gene3D" id="3.40.50.1820">
    <property type="entry name" value="alpha/beta hydrolase"/>
    <property type="match status" value="1"/>
</dbReference>
<dbReference type="PANTHER" id="PTHR11487">
    <property type="entry name" value="THIOESTERASE"/>
    <property type="match status" value="1"/>
</dbReference>
<organism evidence="3 4">
    <name type="scientific">Streptomyces coacervatus</name>
    <dbReference type="NCBI Taxonomy" id="647381"/>
    <lineage>
        <taxon>Bacteria</taxon>
        <taxon>Bacillati</taxon>
        <taxon>Actinomycetota</taxon>
        <taxon>Actinomycetes</taxon>
        <taxon>Kitasatosporales</taxon>
        <taxon>Streptomycetaceae</taxon>
        <taxon>Streptomyces</taxon>
    </lineage>
</organism>
<dbReference type="Proteomes" id="UP001501009">
    <property type="component" value="Unassembled WGS sequence"/>
</dbReference>
<gene>
    <name evidence="3" type="ORF">GCM10022403_067420</name>
</gene>
<dbReference type="Pfam" id="PF00975">
    <property type="entry name" value="Thioesterase"/>
    <property type="match status" value="1"/>
</dbReference>
<keyword evidence="3" id="KW-0378">Hydrolase</keyword>
<comment type="similarity">
    <text evidence="1">Belongs to the thioesterase family.</text>
</comment>
<dbReference type="RefSeq" id="WP_275773084.1">
    <property type="nucleotide sequence ID" value="NZ_BAABDE010000025.1"/>
</dbReference>
<evidence type="ECO:0000256" key="1">
    <source>
        <dbReference type="ARBA" id="ARBA00007169"/>
    </source>
</evidence>
<feature type="domain" description="Thioesterase" evidence="2">
    <location>
        <begin position="16"/>
        <end position="232"/>
    </location>
</feature>
<sequence length="259" mass="28230">MNAFIRPRPVNAPALRLIGFHHAGGSAGSYHRMGRHLPDDWDLLLYDLPGRGRRHAEPPAGDWATVLRRVLADLADLDPSDEVPTAFFGHSFGAVVALETARALAEAGRPPVWVGVSGHLPPSVRPPYRLTELDDPELLNTLVTMGGVPRPLAEMPEVALRLLRLTRADLHAAESYAPAPDRHALPCPLTVFGGSSDPWAPRPQMGGWARETRAACRWRYFPGGHFYLLGPALPKITVEVVSEIRRAAPRAVWGDPACA</sequence>
<name>A0ABP7IR96_9ACTN</name>
<evidence type="ECO:0000313" key="3">
    <source>
        <dbReference type="EMBL" id="GAA3824500.1"/>
    </source>
</evidence>
<evidence type="ECO:0000313" key="4">
    <source>
        <dbReference type="Proteomes" id="UP001501009"/>
    </source>
</evidence>
<dbReference type="InterPro" id="IPR001031">
    <property type="entry name" value="Thioesterase"/>
</dbReference>
<dbReference type="PANTHER" id="PTHR11487:SF0">
    <property type="entry name" value="S-ACYL FATTY ACID SYNTHASE THIOESTERASE, MEDIUM CHAIN"/>
    <property type="match status" value="1"/>
</dbReference>
<dbReference type="GO" id="GO:0016787">
    <property type="term" value="F:hydrolase activity"/>
    <property type="evidence" value="ECO:0007669"/>
    <property type="project" value="UniProtKB-KW"/>
</dbReference>
<keyword evidence="4" id="KW-1185">Reference proteome</keyword>
<reference evidence="4" key="1">
    <citation type="journal article" date="2019" name="Int. J. Syst. Evol. Microbiol.">
        <title>The Global Catalogue of Microorganisms (GCM) 10K type strain sequencing project: providing services to taxonomists for standard genome sequencing and annotation.</title>
        <authorList>
            <consortium name="The Broad Institute Genomics Platform"/>
            <consortium name="The Broad Institute Genome Sequencing Center for Infectious Disease"/>
            <person name="Wu L."/>
            <person name="Ma J."/>
        </authorList>
    </citation>
    <scope>NUCLEOTIDE SEQUENCE [LARGE SCALE GENOMIC DNA]</scope>
    <source>
        <strain evidence="4">JCM 17138</strain>
    </source>
</reference>
<dbReference type="InterPro" id="IPR012223">
    <property type="entry name" value="TEII"/>
</dbReference>
<accession>A0ABP7IR96</accession>
<dbReference type="InterPro" id="IPR029058">
    <property type="entry name" value="AB_hydrolase_fold"/>
</dbReference>
<protein>
    <submittedName>
        <fullName evidence="3">Alpha/beta fold hydrolase</fullName>
    </submittedName>
</protein>
<dbReference type="SUPFAM" id="SSF53474">
    <property type="entry name" value="alpha/beta-Hydrolases"/>
    <property type="match status" value="1"/>
</dbReference>
<evidence type="ECO:0000259" key="2">
    <source>
        <dbReference type="Pfam" id="PF00975"/>
    </source>
</evidence>
<dbReference type="EMBL" id="BAABDE010000025">
    <property type="protein sequence ID" value="GAA3824500.1"/>
    <property type="molecule type" value="Genomic_DNA"/>
</dbReference>